<comment type="caution">
    <text evidence="1">The sequence shown here is derived from an EMBL/GenBank/DDBJ whole genome shotgun (WGS) entry which is preliminary data.</text>
</comment>
<proteinExistence type="predicted"/>
<evidence type="ECO:0000313" key="1">
    <source>
        <dbReference type="EMBL" id="OZY54426.1"/>
    </source>
</evidence>
<sequence>MKLPGEPDEIDHFELQRQTNAISDLIIQKLRQRRPTVLNLPPQASTASGFEGLISWDINESDN</sequence>
<protein>
    <submittedName>
        <fullName evidence="1">Uncharacterized protein</fullName>
    </submittedName>
</protein>
<dbReference type="Proteomes" id="UP000216897">
    <property type="component" value="Unassembled WGS sequence"/>
</dbReference>
<keyword evidence="2" id="KW-1185">Reference proteome</keyword>
<evidence type="ECO:0000313" key="2">
    <source>
        <dbReference type="Proteomes" id="UP000216897"/>
    </source>
</evidence>
<accession>A0ABX4GK83</accession>
<gene>
    <name evidence="1" type="ORF">CJF38_15105</name>
</gene>
<name>A0ABX4GK83_9PSED</name>
<reference evidence="1 2" key="1">
    <citation type="submission" date="2017-08" db="EMBL/GenBank/DDBJ databases">
        <title>Genomic and metabolic characterisation of spoilage-associated Pseudomonas species.</title>
        <authorList>
            <person name="Stanborough T."/>
            <person name="Fegan N."/>
            <person name="Powell S.M."/>
            <person name="Singh T."/>
            <person name="Tamplin M.L."/>
            <person name="Chandry P.S."/>
        </authorList>
    </citation>
    <scope>NUCLEOTIDE SEQUENCE [LARGE SCALE GENOMIC DNA]</scope>
    <source>
        <strain evidence="1 2">L1814</strain>
    </source>
</reference>
<organism evidence="1 2">
    <name type="scientific">Pseudomonas lundensis</name>
    <dbReference type="NCBI Taxonomy" id="86185"/>
    <lineage>
        <taxon>Bacteria</taxon>
        <taxon>Pseudomonadati</taxon>
        <taxon>Pseudomonadota</taxon>
        <taxon>Gammaproteobacteria</taxon>
        <taxon>Pseudomonadales</taxon>
        <taxon>Pseudomonadaceae</taxon>
        <taxon>Pseudomonas</taxon>
    </lineage>
</organism>
<dbReference type="EMBL" id="NQKG01000014">
    <property type="protein sequence ID" value="OZY54426.1"/>
    <property type="molecule type" value="Genomic_DNA"/>
</dbReference>